<gene>
    <name evidence="4" type="ORF">A4U43_C05F17820</name>
</gene>
<accession>A0A5P1EW97</accession>
<dbReference type="Gramene" id="ONK68959">
    <property type="protein sequence ID" value="ONK68959"/>
    <property type="gene ID" value="A4U43_C05F17820"/>
</dbReference>
<organism evidence="4 5">
    <name type="scientific">Asparagus officinalis</name>
    <name type="common">Garden asparagus</name>
    <dbReference type="NCBI Taxonomy" id="4686"/>
    <lineage>
        <taxon>Eukaryota</taxon>
        <taxon>Viridiplantae</taxon>
        <taxon>Streptophyta</taxon>
        <taxon>Embryophyta</taxon>
        <taxon>Tracheophyta</taxon>
        <taxon>Spermatophyta</taxon>
        <taxon>Magnoliopsida</taxon>
        <taxon>Liliopsida</taxon>
        <taxon>Asparagales</taxon>
        <taxon>Asparagaceae</taxon>
        <taxon>Asparagoideae</taxon>
        <taxon>Asparagus</taxon>
    </lineage>
</organism>
<dbReference type="AlphaFoldDB" id="A0A5P1EW97"/>
<evidence type="ECO:0000313" key="5">
    <source>
        <dbReference type="Proteomes" id="UP000243459"/>
    </source>
</evidence>
<comment type="similarity">
    <text evidence="1">Belongs to the plant acyltransferase family.</text>
</comment>
<name>A0A5P1EW97_ASPOF</name>
<dbReference type="OMA" id="ESHSCID"/>
<evidence type="ECO:0000256" key="2">
    <source>
        <dbReference type="ARBA" id="ARBA00022679"/>
    </source>
</evidence>
<dbReference type="PANTHER" id="PTHR31642">
    <property type="entry name" value="TRICHOTHECENE 3-O-ACETYLTRANSFERASE"/>
    <property type="match status" value="1"/>
</dbReference>
<protein>
    <submittedName>
        <fullName evidence="4">Uncharacterized protein</fullName>
    </submittedName>
</protein>
<evidence type="ECO:0000256" key="1">
    <source>
        <dbReference type="ARBA" id="ARBA00009861"/>
    </source>
</evidence>
<dbReference type="InterPro" id="IPR023213">
    <property type="entry name" value="CAT-like_dom_sf"/>
</dbReference>
<proteinExistence type="inferred from homology"/>
<keyword evidence="5" id="KW-1185">Reference proteome</keyword>
<dbReference type="Gene3D" id="3.30.559.10">
    <property type="entry name" value="Chloramphenicol acetyltransferase-like domain"/>
    <property type="match status" value="1"/>
</dbReference>
<dbReference type="GO" id="GO:0016747">
    <property type="term" value="F:acyltransferase activity, transferring groups other than amino-acyl groups"/>
    <property type="evidence" value="ECO:0007669"/>
    <property type="project" value="TreeGrafter"/>
</dbReference>
<keyword evidence="2" id="KW-0808">Transferase</keyword>
<dbReference type="EMBL" id="CM007385">
    <property type="protein sequence ID" value="ONK68959.1"/>
    <property type="molecule type" value="Genomic_DNA"/>
</dbReference>
<evidence type="ECO:0000256" key="3">
    <source>
        <dbReference type="ARBA" id="ARBA00023315"/>
    </source>
</evidence>
<evidence type="ECO:0000313" key="4">
    <source>
        <dbReference type="EMBL" id="ONK68959.1"/>
    </source>
</evidence>
<dbReference type="PANTHER" id="PTHR31642:SF138">
    <property type="entry name" value="PUTRESCINE HYDROXYCINNAMOYLTRANSFERASE 1"/>
    <property type="match status" value="1"/>
</dbReference>
<sequence length="150" mass="16388">MEVIESGMVVPSVETPKHRVWLSNFDTTHVGRGHVPTIYHYRPTGLSTDVETLKAALSKALVPYYPLAGRLEVGEDGRAEINCNGEGVLFTVVRLESSVEEFGGFAPSQEMRQALVPTVDSSLPPCLLMMAQVRVSIGLLILSKFFLAIT</sequence>
<dbReference type="Proteomes" id="UP000243459">
    <property type="component" value="Chromosome 5"/>
</dbReference>
<keyword evidence="3" id="KW-0012">Acyltransferase</keyword>
<reference evidence="5" key="1">
    <citation type="journal article" date="2017" name="Nat. Commun.">
        <title>The asparagus genome sheds light on the origin and evolution of a young Y chromosome.</title>
        <authorList>
            <person name="Harkess A."/>
            <person name="Zhou J."/>
            <person name="Xu C."/>
            <person name="Bowers J.E."/>
            <person name="Van der Hulst R."/>
            <person name="Ayyampalayam S."/>
            <person name="Mercati F."/>
            <person name="Riccardi P."/>
            <person name="McKain M.R."/>
            <person name="Kakrana A."/>
            <person name="Tang H."/>
            <person name="Ray J."/>
            <person name="Groenendijk J."/>
            <person name="Arikit S."/>
            <person name="Mathioni S.M."/>
            <person name="Nakano M."/>
            <person name="Shan H."/>
            <person name="Telgmann-Rauber A."/>
            <person name="Kanno A."/>
            <person name="Yue Z."/>
            <person name="Chen H."/>
            <person name="Li W."/>
            <person name="Chen Y."/>
            <person name="Xu X."/>
            <person name="Zhang Y."/>
            <person name="Luo S."/>
            <person name="Chen H."/>
            <person name="Gao J."/>
            <person name="Mao Z."/>
            <person name="Pires J.C."/>
            <person name="Luo M."/>
            <person name="Kudrna D."/>
            <person name="Wing R.A."/>
            <person name="Meyers B.C."/>
            <person name="Yi K."/>
            <person name="Kong H."/>
            <person name="Lavrijsen P."/>
            <person name="Sunseri F."/>
            <person name="Falavigna A."/>
            <person name="Ye Y."/>
            <person name="Leebens-Mack J.H."/>
            <person name="Chen G."/>
        </authorList>
    </citation>
    <scope>NUCLEOTIDE SEQUENCE [LARGE SCALE GENOMIC DNA]</scope>
    <source>
        <strain evidence="5">cv. DH0086</strain>
    </source>
</reference>
<dbReference type="InterPro" id="IPR050317">
    <property type="entry name" value="Plant_Fungal_Acyltransferase"/>
</dbReference>
<dbReference type="Pfam" id="PF02458">
    <property type="entry name" value="Transferase"/>
    <property type="match status" value="1"/>
</dbReference>